<evidence type="ECO:0000256" key="4">
    <source>
        <dbReference type="ARBA" id="ARBA00010617"/>
    </source>
</evidence>
<comment type="caution">
    <text evidence="14">The sequence shown here is derived from an EMBL/GenBank/DDBJ whole genome shotgun (WGS) entry which is preliminary data.</text>
</comment>
<dbReference type="PANTHER" id="PTHR24292">
    <property type="entry name" value="CYTOCHROME P450"/>
    <property type="match status" value="1"/>
</dbReference>
<keyword evidence="12 13" id="KW-0472">Membrane</keyword>
<dbReference type="GO" id="GO:0046872">
    <property type="term" value="F:metal ion binding"/>
    <property type="evidence" value="ECO:0007669"/>
    <property type="project" value="UniProtKB-KW"/>
</dbReference>
<keyword evidence="13" id="KW-0812">Transmembrane</keyword>
<evidence type="ECO:0008006" key="16">
    <source>
        <dbReference type="Google" id="ProtNLM"/>
    </source>
</evidence>
<dbReference type="Gene3D" id="1.10.630.10">
    <property type="entry name" value="Cytochrome P450"/>
    <property type="match status" value="1"/>
</dbReference>
<keyword evidence="5" id="KW-0349">Heme</keyword>
<evidence type="ECO:0000256" key="6">
    <source>
        <dbReference type="ARBA" id="ARBA00022723"/>
    </source>
</evidence>
<evidence type="ECO:0000256" key="1">
    <source>
        <dbReference type="ARBA" id="ARBA00001971"/>
    </source>
</evidence>
<dbReference type="SUPFAM" id="SSF48264">
    <property type="entry name" value="Cytochrome P450"/>
    <property type="match status" value="1"/>
</dbReference>
<evidence type="ECO:0000313" key="14">
    <source>
        <dbReference type="EMBL" id="KAL1509566.1"/>
    </source>
</evidence>
<evidence type="ECO:0000256" key="8">
    <source>
        <dbReference type="ARBA" id="ARBA00022848"/>
    </source>
</evidence>
<dbReference type="AlphaFoldDB" id="A0ABD1F2U9"/>
<dbReference type="Pfam" id="PF00067">
    <property type="entry name" value="p450"/>
    <property type="match status" value="1"/>
</dbReference>
<evidence type="ECO:0000256" key="12">
    <source>
        <dbReference type="ARBA" id="ARBA00023136"/>
    </source>
</evidence>
<keyword evidence="7" id="KW-0256">Endoplasmic reticulum</keyword>
<evidence type="ECO:0000256" key="11">
    <source>
        <dbReference type="ARBA" id="ARBA00023033"/>
    </source>
</evidence>
<keyword evidence="9" id="KW-0560">Oxidoreductase</keyword>
<protein>
    <recommendedName>
        <fullName evidence="16">Cytochrome P450</fullName>
    </recommendedName>
</protein>
<keyword evidence="15" id="KW-1185">Reference proteome</keyword>
<proteinExistence type="inferred from homology"/>
<reference evidence="14 15" key="1">
    <citation type="submission" date="2024-05" db="EMBL/GenBank/DDBJ databases">
        <title>Genetic variation in Jamaican populations of the coffee berry borer (Hypothenemus hampei).</title>
        <authorList>
            <person name="Errbii M."/>
            <person name="Myrie A."/>
        </authorList>
    </citation>
    <scope>NUCLEOTIDE SEQUENCE [LARGE SCALE GENOMIC DNA]</scope>
    <source>
        <strain evidence="14">JA-Hopewell-2020-01-JO</strain>
        <tissue evidence="14">Whole body</tissue>
    </source>
</reference>
<name>A0ABD1F2U9_HYPHA</name>
<keyword evidence="11" id="KW-0503">Monooxygenase</keyword>
<evidence type="ECO:0000256" key="9">
    <source>
        <dbReference type="ARBA" id="ARBA00023002"/>
    </source>
</evidence>
<dbReference type="PANTHER" id="PTHR24292:SF54">
    <property type="entry name" value="CYP9F3-RELATED"/>
    <property type="match status" value="1"/>
</dbReference>
<dbReference type="GO" id="GO:0004497">
    <property type="term" value="F:monooxygenase activity"/>
    <property type="evidence" value="ECO:0007669"/>
    <property type="project" value="UniProtKB-KW"/>
</dbReference>
<accession>A0ABD1F2U9</accession>
<evidence type="ECO:0000256" key="2">
    <source>
        <dbReference type="ARBA" id="ARBA00004174"/>
    </source>
</evidence>
<organism evidence="14 15">
    <name type="scientific">Hypothenemus hampei</name>
    <name type="common">Coffee berry borer</name>
    <dbReference type="NCBI Taxonomy" id="57062"/>
    <lineage>
        <taxon>Eukaryota</taxon>
        <taxon>Metazoa</taxon>
        <taxon>Ecdysozoa</taxon>
        <taxon>Arthropoda</taxon>
        <taxon>Hexapoda</taxon>
        <taxon>Insecta</taxon>
        <taxon>Pterygota</taxon>
        <taxon>Neoptera</taxon>
        <taxon>Endopterygota</taxon>
        <taxon>Coleoptera</taxon>
        <taxon>Polyphaga</taxon>
        <taxon>Cucujiformia</taxon>
        <taxon>Curculionidae</taxon>
        <taxon>Scolytinae</taxon>
        <taxon>Hypothenemus</taxon>
    </lineage>
</organism>
<feature type="transmembrane region" description="Helical" evidence="13">
    <location>
        <begin position="6"/>
        <end position="24"/>
    </location>
</feature>
<dbReference type="InterPro" id="IPR050476">
    <property type="entry name" value="Insect_CytP450_Detox"/>
</dbReference>
<evidence type="ECO:0000256" key="5">
    <source>
        <dbReference type="ARBA" id="ARBA00022617"/>
    </source>
</evidence>
<keyword evidence="10" id="KW-0408">Iron</keyword>
<keyword evidence="8" id="KW-0492">Microsome</keyword>
<dbReference type="EMBL" id="JBDJPC010000003">
    <property type="protein sequence ID" value="KAL1509566.1"/>
    <property type="molecule type" value="Genomic_DNA"/>
</dbReference>
<dbReference type="InterPro" id="IPR001128">
    <property type="entry name" value="Cyt_P450"/>
</dbReference>
<keyword evidence="13" id="KW-1133">Transmembrane helix</keyword>
<comment type="cofactor">
    <cofactor evidence="1">
        <name>heme</name>
        <dbReference type="ChEBI" id="CHEBI:30413"/>
    </cofactor>
</comment>
<dbReference type="GO" id="GO:0005789">
    <property type="term" value="C:endoplasmic reticulum membrane"/>
    <property type="evidence" value="ECO:0007669"/>
    <property type="project" value="UniProtKB-SubCell"/>
</dbReference>
<evidence type="ECO:0000256" key="7">
    <source>
        <dbReference type="ARBA" id="ARBA00022824"/>
    </source>
</evidence>
<evidence type="ECO:0000256" key="10">
    <source>
        <dbReference type="ARBA" id="ARBA00023004"/>
    </source>
</evidence>
<keyword evidence="6" id="KW-0479">Metal-binding</keyword>
<comment type="similarity">
    <text evidence="4">Belongs to the cytochrome P450 family.</text>
</comment>
<dbReference type="Proteomes" id="UP001566132">
    <property type="component" value="Unassembled WGS sequence"/>
</dbReference>
<evidence type="ECO:0000256" key="3">
    <source>
        <dbReference type="ARBA" id="ARBA00004406"/>
    </source>
</evidence>
<comment type="subcellular location">
    <subcellularLocation>
        <location evidence="3">Endoplasmic reticulum membrane</location>
        <topology evidence="3">Peripheral membrane protein</topology>
    </subcellularLocation>
    <subcellularLocation>
        <location evidence="2">Microsome membrane</location>
        <topology evidence="2">Peripheral membrane protein</topology>
    </subcellularLocation>
</comment>
<dbReference type="InterPro" id="IPR036396">
    <property type="entry name" value="Cyt_P450_sf"/>
</dbReference>
<gene>
    <name evidence="14" type="ORF">ABEB36_004279</name>
</gene>
<evidence type="ECO:0000256" key="13">
    <source>
        <dbReference type="SAM" id="Phobius"/>
    </source>
</evidence>
<evidence type="ECO:0000313" key="15">
    <source>
        <dbReference type="Proteomes" id="UP001566132"/>
    </source>
</evidence>
<sequence>MLLEEMFTYLLVGAVTVGLWYIFIRPMNHFEGIGVKQLRPWPVLGDLYATMFMTSSIGDFIKRAYDSFGKSRYGSIYLFNRPTLILKDPELIKQLTIKDFDHFSDHRAFISPESDPLWSNNLFSLNGQKWKEMRATLSGSFTSNKMKHMFEVINEAAQNFSTHFMKKKKIS</sequence>